<dbReference type="Proteomes" id="UP001497623">
    <property type="component" value="Unassembled WGS sequence"/>
</dbReference>
<organism evidence="3 4">
    <name type="scientific">Meganyctiphanes norvegica</name>
    <name type="common">Northern krill</name>
    <name type="synonym">Thysanopoda norvegica</name>
    <dbReference type="NCBI Taxonomy" id="48144"/>
    <lineage>
        <taxon>Eukaryota</taxon>
        <taxon>Metazoa</taxon>
        <taxon>Ecdysozoa</taxon>
        <taxon>Arthropoda</taxon>
        <taxon>Crustacea</taxon>
        <taxon>Multicrustacea</taxon>
        <taxon>Malacostraca</taxon>
        <taxon>Eumalacostraca</taxon>
        <taxon>Eucarida</taxon>
        <taxon>Euphausiacea</taxon>
        <taxon>Euphausiidae</taxon>
        <taxon>Meganyctiphanes</taxon>
    </lineage>
</organism>
<feature type="compositionally biased region" description="Basic residues" evidence="1">
    <location>
        <begin position="248"/>
        <end position="260"/>
    </location>
</feature>
<feature type="non-terminal residue" evidence="3">
    <location>
        <position position="1"/>
    </location>
</feature>
<name>A0AAV2RDS6_MEGNR</name>
<evidence type="ECO:0000313" key="3">
    <source>
        <dbReference type="EMBL" id="CAL4122364.1"/>
    </source>
</evidence>
<gene>
    <name evidence="3" type="ORF">MNOR_LOCUS23086</name>
</gene>
<evidence type="ECO:0000259" key="2">
    <source>
        <dbReference type="Pfam" id="PF08926"/>
    </source>
</evidence>
<dbReference type="InterPro" id="IPR015022">
    <property type="entry name" value="MAST_pre-PK_dom"/>
</dbReference>
<dbReference type="AlphaFoldDB" id="A0AAV2RDS6"/>
<feature type="domain" description="Microtubule-associated serine/threonine-protein kinase pre-PK" evidence="2">
    <location>
        <begin position="289"/>
        <end position="359"/>
    </location>
</feature>
<feature type="compositionally biased region" description="Polar residues" evidence="1">
    <location>
        <begin position="261"/>
        <end position="287"/>
    </location>
</feature>
<dbReference type="GO" id="GO:0000287">
    <property type="term" value="F:magnesium ion binding"/>
    <property type="evidence" value="ECO:0007669"/>
    <property type="project" value="InterPro"/>
</dbReference>
<proteinExistence type="predicted"/>
<feature type="non-terminal residue" evidence="3">
    <location>
        <position position="385"/>
    </location>
</feature>
<dbReference type="GO" id="GO:0005524">
    <property type="term" value="F:ATP binding"/>
    <property type="evidence" value="ECO:0007669"/>
    <property type="project" value="InterPro"/>
</dbReference>
<comment type="caution">
    <text evidence="3">The sequence shown here is derived from an EMBL/GenBank/DDBJ whole genome shotgun (WGS) entry which is preliminary data.</text>
</comment>
<feature type="compositionally biased region" description="Polar residues" evidence="1">
    <location>
        <begin position="19"/>
        <end position="32"/>
    </location>
</feature>
<feature type="region of interest" description="Disordered" evidence="1">
    <location>
        <begin position="352"/>
        <end position="385"/>
    </location>
</feature>
<evidence type="ECO:0000256" key="1">
    <source>
        <dbReference type="SAM" id="MobiDB-lite"/>
    </source>
</evidence>
<sequence length="385" mass="41115">VRMKRKNIGIYLDIPIQRTSKSSADIPSTPKSPIQERSLSRSSSILHSSSPHSISPCSSPSRHSNYGHSPCPSPTRPGSRSYHAYLSRKLSSPLPITMIPENQVSNYPLFSPLTTSCPTVSGLSPSLSRMQLEYGSSGLGGGAPLSPGSGGACSSLRRSVDEATLWRRRSGCGGGNLLRQASSDELRRRRDMYAHRTAPHHLSTSSIYQHATGGSESSNLLRMRSSLLGQSAPSLSNSLKELSLAARRGSRSHLQQHRKSLISNTSPTTPRCPSPLAQSTLTPSSPAGESPRMSPVQQMAFPAVALPPMKRGADARRWSLASLPSSGYGTTPGSSNVSSGCSSVERLHQIGLVGSNNSVGTPRMLDTSANNTSPHLDDLRHTLHR</sequence>
<reference evidence="3 4" key="1">
    <citation type="submission" date="2024-05" db="EMBL/GenBank/DDBJ databases">
        <authorList>
            <person name="Wallberg A."/>
        </authorList>
    </citation>
    <scope>NUCLEOTIDE SEQUENCE [LARGE SCALE GENOMIC DNA]</scope>
</reference>
<dbReference type="GO" id="GO:0004674">
    <property type="term" value="F:protein serine/threonine kinase activity"/>
    <property type="evidence" value="ECO:0007669"/>
    <property type="project" value="InterPro"/>
</dbReference>
<dbReference type="EMBL" id="CAXKWB010020003">
    <property type="protein sequence ID" value="CAL4122364.1"/>
    <property type="molecule type" value="Genomic_DNA"/>
</dbReference>
<evidence type="ECO:0000313" key="4">
    <source>
        <dbReference type="Proteomes" id="UP001497623"/>
    </source>
</evidence>
<feature type="region of interest" description="Disordered" evidence="1">
    <location>
        <begin position="246"/>
        <end position="295"/>
    </location>
</feature>
<dbReference type="Pfam" id="PF08926">
    <property type="entry name" value="DUF1908"/>
    <property type="match status" value="1"/>
</dbReference>
<keyword evidence="4" id="KW-1185">Reference proteome</keyword>
<accession>A0AAV2RDS6</accession>
<protein>
    <recommendedName>
        <fullName evidence="2">Microtubule-associated serine/threonine-protein kinase pre-PK domain-containing protein</fullName>
    </recommendedName>
</protein>
<feature type="compositionally biased region" description="Basic and acidic residues" evidence="1">
    <location>
        <begin position="375"/>
        <end position="385"/>
    </location>
</feature>
<feature type="region of interest" description="Disordered" evidence="1">
    <location>
        <begin position="19"/>
        <end position="80"/>
    </location>
</feature>
<feature type="compositionally biased region" description="Low complexity" evidence="1">
    <location>
        <begin position="40"/>
        <end position="64"/>
    </location>
</feature>